<protein>
    <submittedName>
        <fullName evidence="1">Protease pro-enzyme activation domain-containing protein</fullName>
    </submittedName>
</protein>
<organism evidence="1 2">
    <name type="scientific">Lentilactobacillus terminaliae</name>
    <dbReference type="NCBI Taxonomy" id="3003483"/>
    <lineage>
        <taxon>Bacteria</taxon>
        <taxon>Bacillati</taxon>
        <taxon>Bacillota</taxon>
        <taxon>Bacilli</taxon>
        <taxon>Lactobacillales</taxon>
        <taxon>Lactobacillaceae</taxon>
        <taxon>Lentilactobacillus</taxon>
    </lineage>
</organism>
<keyword evidence="1" id="KW-0378">Hydrolase</keyword>
<keyword evidence="2" id="KW-1185">Reference proteome</keyword>
<name>A0ACD5DE89_9LACO</name>
<accession>A0ACD5DE89</accession>
<reference evidence="1" key="1">
    <citation type="submission" date="2024-08" db="EMBL/GenBank/DDBJ databases">
        <title>Lentilactobacillus sp. nov., isolated from tree bark.</title>
        <authorList>
            <person name="Phuengjayaem S."/>
            <person name="Tanasupawat S."/>
        </authorList>
    </citation>
    <scope>NUCLEOTIDE SEQUENCE</scope>
    <source>
        <strain evidence="1">SPB1-3</strain>
    </source>
</reference>
<keyword evidence="1" id="KW-0645">Protease</keyword>
<evidence type="ECO:0000313" key="2">
    <source>
        <dbReference type="Proteomes" id="UP001149860"/>
    </source>
</evidence>
<gene>
    <name evidence="1" type="ORF">O0236_009365</name>
</gene>
<proteinExistence type="predicted"/>
<dbReference type="EMBL" id="CP168151">
    <property type="protein sequence ID" value="XFD39592.1"/>
    <property type="molecule type" value="Genomic_DNA"/>
</dbReference>
<dbReference type="Proteomes" id="UP001149860">
    <property type="component" value="Chromosome"/>
</dbReference>
<sequence length="612" mass="66553">MNKKMLKAPLFVVPILLGVISANRVAYAAKAKTTTTTVVLKARNSGDLTNRVLDVTDPNSPLYHQYLSTDQFKQNYGQSNATVNKFQKYFKKYHLSSKAINSNLVLTVTGTRSNLIKAFKAKNAKHRSYTYTKTSLPKSLSSQTLTVIGLQGPKGKTSGKFTTHVQPTDQKPNINQSATTFSKKYGAKKFTDRYNLTNMINNGADGSGQSVGLIALSSYRKPDVSRYLKQNGLSGDTSRIHNHYVYSSAAAMNKIYSRRVSTDRYIGQLEVSLDVEQSSSVAPKANIDVYIGDSVNDNITGNAALYTTFAKAINDNIDKQISTSFGAGTEGLKYVAGESGTTRQYNNAFNQLLKQAALQGISVFNAAGDHGPYDINSLSGKEQHDFPTGSPYVTDVGGTTLPYESVVSGKLINVQQERAWGDTYSLDGLELKAGMFAGGGGGFSTLNPLPGYQAGVSGVGTFRAIKLLSYKDGRFVLNHDPQMITGKRSGRNMPDVSANSDIRTGYATVATFTNKKGKNKTTWMVDGGTSFASPQIAAANADLNSKLSQPVGFWNPQIYRFAVQPDTPFNVLDSDKNNNNLYYTGQPGKLYNQATGLGTINFDKLYQKFDNQ</sequence>
<evidence type="ECO:0000313" key="1">
    <source>
        <dbReference type="EMBL" id="XFD39592.1"/>
    </source>
</evidence>